<name>A0A2Z4Y7R4_SUMC1</name>
<organism evidence="1 2">
    <name type="scientific">Sumerlaea chitinivorans</name>
    <dbReference type="NCBI Taxonomy" id="2250252"/>
    <lineage>
        <taxon>Bacteria</taxon>
        <taxon>Candidatus Sumerlaeota</taxon>
        <taxon>Candidatus Sumerlaeia</taxon>
        <taxon>Candidatus Sumerlaeales</taxon>
        <taxon>Candidatus Sumerlaeaceae</taxon>
        <taxon>Candidatus Sumerlaea</taxon>
    </lineage>
</organism>
<accession>A0A2Z4Y7R4</accession>
<dbReference type="AlphaFoldDB" id="A0A2Z4Y7R4"/>
<reference evidence="1 2" key="1">
    <citation type="submission" date="2018-05" db="EMBL/GenBank/DDBJ databases">
        <title>A metagenomic window into the 2 km-deep terrestrial subsurface aquifer revealed taxonomically and functionally diverse microbial community comprising novel uncultured bacterial lineages.</title>
        <authorList>
            <person name="Kadnikov V.V."/>
            <person name="Mardanov A.V."/>
            <person name="Beletsky A.V."/>
            <person name="Banks D."/>
            <person name="Pimenov N.V."/>
            <person name="Frank Y.A."/>
            <person name="Karnachuk O.V."/>
            <person name="Ravin N.V."/>
        </authorList>
    </citation>
    <scope>NUCLEOTIDE SEQUENCE [LARGE SCALE GENOMIC DNA]</scope>
    <source>
        <strain evidence="1">BY</strain>
    </source>
</reference>
<sequence length="48" mass="5592">MSILRGAASKWAKHLRNEARVMRLGDRWLGPSAFELDHGWWVGKVWES</sequence>
<protein>
    <submittedName>
        <fullName evidence="1">Uncharacterized protein</fullName>
    </submittedName>
</protein>
<dbReference type="KEGG" id="schv:BRCON_2513"/>
<evidence type="ECO:0000313" key="1">
    <source>
        <dbReference type="EMBL" id="AXA37270.1"/>
    </source>
</evidence>
<evidence type="ECO:0000313" key="2">
    <source>
        <dbReference type="Proteomes" id="UP000262583"/>
    </source>
</evidence>
<dbReference type="Proteomes" id="UP000262583">
    <property type="component" value="Chromosome"/>
</dbReference>
<gene>
    <name evidence="1" type="ORF">BRCON_2513</name>
</gene>
<dbReference type="EMBL" id="CP030759">
    <property type="protein sequence ID" value="AXA37270.1"/>
    <property type="molecule type" value="Genomic_DNA"/>
</dbReference>
<proteinExistence type="predicted"/>